<gene>
    <name evidence="2" type="ORF">L373_00624</name>
</gene>
<dbReference type="SUPFAM" id="SSF49401">
    <property type="entry name" value="Bacterial adhesins"/>
    <property type="match status" value="1"/>
</dbReference>
<evidence type="ECO:0000259" key="1">
    <source>
        <dbReference type="Pfam" id="PF00419"/>
    </source>
</evidence>
<dbReference type="Pfam" id="PF00419">
    <property type="entry name" value="Fimbrial"/>
    <property type="match status" value="1"/>
</dbReference>
<dbReference type="RefSeq" id="WP_004097830.1">
    <property type="nucleotide sequence ID" value="NZ_CABGLF010000030.1"/>
</dbReference>
<dbReference type="InterPro" id="IPR036937">
    <property type="entry name" value="Adhesion_dom_fimbrial_sf"/>
</dbReference>
<dbReference type="GO" id="GO:0043709">
    <property type="term" value="P:cell adhesion involved in single-species biofilm formation"/>
    <property type="evidence" value="ECO:0007669"/>
    <property type="project" value="TreeGrafter"/>
</dbReference>
<dbReference type="InterPro" id="IPR000259">
    <property type="entry name" value="Adhesion_dom_fimbrial"/>
</dbReference>
<feature type="domain" description="Fimbrial-type adhesion" evidence="1">
    <location>
        <begin position="58"/>
        <end position="204"/>
    </location>
</feature>
<protein>
    <recommendedName>
        <fullName evidence="1">Fimbrial-type adhesion domain-containing protein</fullName>
    </recommendedName>
</protein>
<dbReference type="Proteomes" id="UP000020202">
    <property type="component" value="Unassembled WGS sequence"/>
</dbReference>
<reference evidence="2 3" key="1">
    <citation type="submission" date="2014-01" db="EMBL/GenBank/DDBJ databases">
        <title>The Genome Sequence of Klebsiella oxytoca MGH 27.</title>
        <authorList>
            <consortium name="The Broad Institute Genomics Platform"/>
            <consortium name="The Broad Institute Genome Sequencing Center for Infectious Disease"/>
            <person name="Murphy C."/>
            <person name="Cosimi L."/>
            <person name="Cerqueira G."/>
            <person name="Feldgarden M."/>
            <person name="Earl A."/>
            <person name="Hung D."/>
            <person name="Onderdonk A.B."/>
            <person name="Ferraro M.J."/>
            <person name="Hooper D."/>
            <person name="Dekker J."/>
            <person name="O'Brien T."/>
            <person name="Huang S."/>
            <person name="Quan V."/>
            <person name="Ernst C."/>
            <person name="Delaney M."/>
            <person name="DuBois A."/>
            <person name="Kim D.S."/>
            <person name="Young S.K."/>
            <person name="Zeng Q."/>
            <person name="Gargeya S."/>
            <person name="Fitzgerald M."/>
            <person name="Abouelleil A."/>
            <person name="Alvarado L."/>
            <person name="Berlin A.M."/>
            <person name="Chapman S.B."/>
            <person name="Gainer-Dewar J."/>
            <person name="Goldberg J."/>
            <person name="Gnerre S."/>
            <person name="Griggs A."/>
            <person name="Gujja S."/>
            <person name="Hansen M."/>
            <person name="Howarth C."/>
            <person name="Imamovic A."/>
            <person name="Ireland A."/>
            <person name="Larimer J."/>
            <person name="McCowan C."/>
            <person name="Murphy C."/>
            <person name="Pearson M."/>
            <person name="Poon T.W."/>
            <person name="Priest M."/>
            <person name="Roberts A."/>
            <person name="Saif S."/>
            <person name="Shea T."/>
            <person name="Sykes S."/>
            <person name="Wortman J."/>
            <person name="Nusbaum C."/>
            <person name="Birren B."/>
        </authorList>
    </citation>
    <scope>NUCLEOTIDE SEQUENCE [LARGE SCALE GENOMIC DNA]</scope>
    <source>
        <strain evidence="2 3">MGH 27</strain>
    </source>
</reference>
<dbReference type="PANTHER" id="PTHR33420:SF27">
    <property type="entry name" value="PROTEIN FIMG"/>
    <property type="match status" value="1"/>
</dbReference>
<accession>A0A7H5AEI2</accession>
<dbReference type="PANTHER" id="PTHR33420">
    <property type="entry name" value="FIMBRIAL SUBUNIT ELFA-RELATED"/>
    <property type="match status" value="1"/>
</dbReference>
<proteinExistence type="predicted"/>
<evidence type="ECO:0000313" key="3">
    <source>
        <dbReference type="Proteomes" id="UP000020202"/>
    </source>
</evidence>
<sequence>MMNINIFDLNQKIRTVAMQVNHAKPSMKSLTLLLITGLLLSGTMPAWAYDAANTVYFNVTGTIEEPVCDVSVKPSNAIDLGTVSYQYLTGKPGATSEATAVSLVFDNCSTGTASVTITFNGTPFDSTYTSIYENELIYGAKSVGLQLLSANEQKTLGPNDSYTYVFSDSPEGHSFNMSARMYTPNGRITAGNVAYTVTFNVSYK</sequence>
<comment type="caution">
    <text evidence="2">The sequence shown here is derived from an EMBL/GenBank/DDBJ whole genome shotgun (WGS) entry which is preliminary data.</text>
</comment>
<dbReference type="GO" id="GO:0009289">
    <property type="term" value="C:pilus"/>
    <property type="evidence" value="ECO:0007669"/>
    <property type="project" value="InterPro"/>
</dbReference>
<dbReference type="Gene3D" id="2.60.40.1090">
    <property type="entry name" value="Fimbrial-type adhesion domain"/>
    <property type="match status" value="1"/>
</dbReference>
<dbReference type="EMBL" id="JCNZ01000005">
    <property type="protein sequence ID" value="EWF92333.1"/>
    <property type="molecule type" value="Genomic_DNA"/>
</dbReference>
<dbReference type="InterPro" id="IPR008966">
    <property type="entry name" value="Adhesion_dom_sf"/>
</dbReference>
<evidence type="ECO:0000313" key="2">
    <source>
        <dbReference type="EMBL" id="EWF92333.1"/>
    </source>
</evidence>
<organism evidence="2 3">
    <name type="scientific">Klebsiella michiganensis</name>
    <dbReference type="NCBI Taxonomy" id="1134687"/>
    <lineage>
        <taxon>Bacteria</taxon>
        <taxon>Pseudomonadati</taxon>
        <taxon>Pseudomonadota</taxon>
        <taxon>Gammaproteobacteria</taxon>
        <taxon>Enterobacterales</taxon>
        <taxon>Enterobacteriaceae</taxon>
        <taxon>Klebsiella/Raoultella group</taxon>
        <taxon>Klebsiella</taxon>
    </lineage>
</organism>
<name>A0A7H5AEI2_9ENTR</name>
<dbReference type="InterPro" id="IPR050263">
    <property type="entry name" value="Bact_Fimbrial_Adh_Pro"/>
</dbReference>
<dbReference type="AlphaFoldDB" id="A0A7H5AEI2"/>